<keyword evidence="2" id="KW-0964">Secreted</keyword>
<evidence type="ECO:0000313" key="11">
    <source>
        <dbReference type="Proteomes" id="UP001487740"/>
    </source>
</evidence>
<dbReference type="InterPro" id="IPR001254">
    <property type="entry name" value="Trypsin_dom"/>
</dbReference>
<gene>
    <name evidence="10" type="ORF">O3P69_003873</name>
</gene>
<comment type="caution">
    <text evidence="10">The sequence shown here is derived from an EMBL/GenBank/DDBJ whole genome shotgun (WGS) entry which is preliminary data.</text>
</comment>
<keyword evidence="6" id="KW-1015">Disulfide bond</keyword>
<dbReference type="InterPro" id="IPR043504">
    <property type="entry name" value="Peptidase_S1_PA_chymotrypsin"/>
</dbReference>
<dbReference type="PRINTS" id="PR00722">
    <property type="entry name" value="CHYMOTRYPSIN"/>
</dbReference>
<evidence type="ECO:0000256" key="2">
    <source>
        <dbReference type="ARBA" id="ARBA00022525"/>
    </source>
</evidence>
<dbReference type="Pfam" id="PF00089">
    <property type="entry name" value="Trypsin"/>
    <property type="match status" value="1"/>
</dbReference>
<feature type="signal peptide" evidence="8">
    <location>
        <begin position="1"/>
        <end position="20"/>
    </location>
</feature>
<dbReference type="GO" id="GO:0006508">
    <property type="term" value="P:proteolysis"/>
    <property type="evidence" value="ECO:0007669"/>
    <property type="project" value="UniProtKB-KW"/>
</dbReference>
<dbReference type="InterPro" id="IPR009003">
    <property type="entry name" value="Peptidase_S1_PA"/>
</dbReference>
<proteinExistence type="predicted"/>
<dbReference type="Gene3D" id="2.40.10.10">
    <property type="entry name" value="Trypsin-like serine proteases"/>
    <property type="match status" value="2"/>
</dbReference>
<dbReference type="InterPro" id="IPR033116">
    <property type="entry name" value="TRYPSIN_SER"/>
</dbReference>
<keyword evidence="3 7" id="KW-0645">Protease</keyword>
<evidence type="ECO:0000256" key="7">
    <source>
        <dbReference type="RuleBase" id="RU363034"/>
    </source>
</evidence>
<feature type="chain" id="PRO_5043508570" description="Peptidase S1 domain-containing protein" evidence="8">
    <location>
        <begin position="21"/>
        <end position="302"/>
    </location>
</feature>
<dbReference type="PANTHER" id="PTHR24264">
    <property type="entry name" value="TRYPSIN-RELATED"/>
    <property type="match status" value="1"/>
</dbReference>
<sequence length="302" mass="33080">MKFFAVLFCMFLAGIQRSHGRTCPAPLPAFHTPNSEVFPGTLQNGNEYSSGSHLPIWPKIVGGTEAEKHEFPWVVALMGRYENTEFKQLCGASVIDEWWVMTAAHCKVPSIYEFKIIAGEHSLEKEEGDEQHRRVTTIVMHPEWDLETAKNDIALMKLSEPLELEGKTVSPINLPSPLADSSGDCIVAGWGTLDDVSLLSPDVLMKVTVPLITDEECAKIYSTVNINDGVSHDTICAGYHEGGKGPCHGDSGGSLVCQGPNEKSYAAGVVSWSYGCAHPGFPAVYTEVSHYIDWITQVRTQQ</sequence>
<dbReference type="PROSITE" id="PS50240">
    <property type="entry name" value="TRYPSIN_DOM"/>
    <property type="match status" value="1"/>
</dbReference>
<dbReference type="InterPro" id="IPR050127">
    <property type="entry name" value="Serine_Proteases_S1"/>
</dbReference>
<dbReference type="GO" id="GO:0004252">
    <property type="term" value="F:serine-type endopeptidase activity"/>
    <property type="evidence" value="ECO:0007669"/>
    <property type="project" value="InterPro"/>
</dbReference>
<reference evidence="10 11" key="1">
    <citation type="submission" date="2023-03" db="EMBL/GenBank/DDBJ databases">
        <title>High-quality genome of Scylla paramamosain provides insights in environmental adaptation.</title>
        <authorList>
            <person name="Zhang L."/>
        </authorList>
    </citation>
    <scope>NUCLEOTIDE SEQUENCE [LARGE SCALE GENOMIC DNA]</scope>
    <source>
        <strain evidence="10">LZ_2023a</strain>
        <tissue evidence="10">Muscle</tissue>
    </source>
</reference>
<dbReference type="EMBL" id="JARAKH010000012">
    <property type="protein sequence ID" value="KAK8398260.1"/>
    <property type="molecule type" value="Genomic_DNA"/>
</dbReference>
<dbReference type="CDD" id="cd00190">
    <property type="entry name" value="Tryp_SPc"/>
    <property type="match status" value="1"/>
</dbReference>
<comment type="subcellular location">
    <subcellularLocation>
        <location evidence="1">Secreted</location>
    </subcellularLocation>
</comment>
<dbReference type="SUPFAM" id="SSF50494">
    <property type="entry name" value="Trypsin-like serine proteases"/>
    <property type="match status" value="1"/>
</dbReference>
<dbReference type="PROSITE" id="PS00135">
    <property type="entry name" value="TRYPSIN_SER"/>
    <property type="match status" value="1"/>
</dbReference>
<dbReference type="InterPro" id="IPR001314">
    <property type="entry name" value="Peptidase_S1A"/>
</dbReference>
<dbReference type="InterPro" id="IPR018114">
    <property type="entry name" value="TRYPSIN_HIS"/>
</dbReference>
<organism evidence="10 11">
    <name type="scientific">Scylla paramamosain</name>
    <name type="common">Mud crab</name>
    <dbReference type="NCBI Taxonomy" id="85552"/>
    <lineage>
        <taxon>Eukaryota</taxon>
        <taxon>Metazoa</taxon>
        <taxon>Ecdysozoa</taxon>
        <taxon>Arthropoda</taxon>
        <taxon>Crustacea</taxon>
        <taxon>Multicrustacea</taxon>
        <taxon>Malacostraca</taxon>
        <taxon>Eumalacostraca</taxon>
        <taxon>Eucarida</taxon>
        <taxon>Decapoda</taxon>
        <taxon>Pleocyemata</taxon>
        <taxon>Brachyura</taxon>
        <taxon>Eubrachyura</taxon>
        <taxon>Portunoidea</taxon>
        <taxon>Portunidae</taxon>
        <taxon>Portuninae</taxon>
        <taxon>Scylla</taxon>
    </lineage>
</organism>
<evidence type="ECO:0000256" key="8">
    <source>
        <dbReference type="SAM" id="SignalP"/>
    </source>
</evidence>
<evidence type="ECO:0000256" key="5">
    <source>
        <dbReference type="ARBA" id="ARBA00022825"/>
    </source>
</evidence>
<dbReference type="Proteomes" id="UP001487740">
    <property type="component" value="Unassembled WGS sequence"/>
</dbReference>
<keyword evidence="4 7" id="KW-0378">Hydrolase</keyword>
<dbReference type="AlphaFoldDB" id="A0AAW0UDY4"/>
<evidence type="ECO:0000256" key="6">
    <source>
        <dbReference type="ARBA" id="ARBA00023157"/>
    </source>
</evidence>
<evidence type="ECO:0000256" key="3">
    <source>
        <dbReference type="ARBA" id="ARBA00022670"/>
    </source>
</evidence>
<keyword evidence="5 7" id="KW-0720">Serine protease</keyword>
<dbReference type="FunFam" id="2.40.10.10:FF:000038">
    <property type="entry name" value="Serine protease"/>
    <property type="match status" value="1"/>
</dbReference>
<evidence type="ECO:0000256" key="1">
    <source>
        <dbReference type="ARBA" id="ARBA00004613"/>
    </source>
</evidence>
<dbReference type="PROSITE" id="PS00134">
    <property type="entry name" value="TRYPSIN_HIS"/>
    <property type="match status" value="1"/>
</dbReference>
<protein>
    <recommendedName>
        <fullName evidence="9">Peptidase S1 domain-containing protein</fullName>
    </recommendedName>
</protein>
<keyword evidence="8" id="KW-0732">Signal</keyword>
<evidence type="ECO:0000313" key="10">
    <source>
        <dbReference type="EMBL" id="KAK8398260.1"/>
    </source>
</evidence>
<dbReference type="SMART" id="SM00020">
    <property type="entry name" value="Tryp_SPc"/>
    <property type="match status" value="1"/>
</dbReference>
<evidence type="ECO:0000259" key="9">
    <source>
        <dbReference type="PROSITE" id="PS50240"/>
    </source>
</evidence>
<name>A0AAW0UDY4_SCYPA</name>
<dbReference type="GO" id="GO:0005615">
    <property type="term" value="C:extracellular space"/>
    <property type="evidence" value="ECO:0007669"/>
    <property type="project" value="TreeGrafter"/>
</dbReference>
<keyword evidence="11" id="KW-1185">Reference proteome</keyword>
<accession>A0AAW0UDY4</accession>
<dbReference type="PANTHER" id="PTHR24264:SF65">
    <property type="entry name" value="SRCR DOMAIN-CONTAINING PROTEIN"/>
    <property type="match status" value="1"/>
</dbReference>
<feature type="domain" description="Peptidase S1" evidence="9">
    <location>
        <begin position="60"/>
        <end position="300"/>
    </location>
</feature>
<evidence type="ECO:0000256" key="4">
    <source>
        <dbReference type="ARBA" id="ARBA00022801"/>
    </source>
</evidence>